<reference evidence="2 3" key="1">
    <citation type="journal article" date="2012" name="PLoS Pathog.">
        <title>Diverse lifestyles and strategies of plant pathogenesis encoded in the genomes of eighteen Dothideomycetes fungi.</title>
        <authorList>
            <person name="Ohm R.A."/>
            <person name="Feau N."/>
            <person name="Henrissat B."/>
            <person name="Schoch C.L."/>
            <person name="Horwitz B.A."/>
            <person name="Barry K.W."/>
            <person name="Condon B.J."/>
            <person name="Copeland A.C."/>
            <person name="Dhillon B."/>
            <person name="Glaser F."/>
            <person name="Hesse C.N."/>
            <person name="Kosti I."/>
            <person name="LaButti K."/>
            <person name="Lindquist E.A."/>
            <person name="Lucas S."/>
            <person name="Salamov A.A."/>
            <person name="Bradshaw R.E."/>
            <person name="Ciuffetti L."/>
            <person name="Hamelin R.C."/>
            <person name="Kema G.H.J."/>
            <person name="Lawrence C."/>
            <person name="Scott J.A."/>
            <person name="Spatafora J.W."/>
            <person name="Turgeon B.G."/>
            <person name="de Wit P.J.G.M."/>
            <person name="Zhong S."/>
            <person name="Goodwin S.B."/>
            <person name="Grigoriev I.V."/>
        </authorList>
    </citation>
    <scope>NUCLEOTIDE SEQUENCE [LARGE SCALE GENOMIC DNA]</scope>
    <source>
        <strain evidence="2 3">CIRAD86</strain>
    </source>
</reference>
<dbReference type="Proteomes" id="UP000016932">
    <property type="component" value="Unassembled WGS sequence"/>
</dbReference>
<dbReference type="OrthoDB" id="2103474at2759"/>
<dbReference type="GeneID" id="19336014"/>
<dbReference type="EMBL" id="KB446556">
    <property type="protein sequence ID" value="EME85647.1"/>
    <property type="molecule type" value="Genomic_DNA"/>
</dbReference>
<proteinExistence type="predicted"/>
<evidence type="ECO:0000313" key="2">
    <source>
        <dbReference type="EMBL" id="EME85647.1"/>
    </source>
</evidence>
<gene>
    <name evidence="2" type="ORF">MYCFIDRAFT_202214</name>
</gene>
<feature type="compositionally biased region" description="Basic and acidic residues" evidence="1">
    <location>
        <begin position="239"/>
        <end position="251"/>
    </location>
</feature>
<keyword evidence="3" id="KW-1185">Reference proteome</keyword>
<dbReference type="PANTHER" id="PTHR35519">
    <property type="entry name" value="MEMBRANE PROTEINS"/>
    <property type="match status" value="1"/>
</dbReference>
<sequence>MAAVVGKYAANKFLQKHMKQYENKAVESGADPYFAMIEDPRRPGKLKKVKKQIPDYIPERDAEVLAAVRRRAYRLDCCLFSLFGIRFGWESVIGLIPAAGDAIGAVLALLVVKKCLQVEGGLSNGLKARMLINIVLDFAIGLVPFVGDLADAAFKCNTKNLRLLERHLDEKYKPQALRKDERDFQGIDGEKRRSNRKSGIYMPNDPPPATAFEDSDTEEERGWFSGGGRSQQAPRRAGSRREHKLDTRQQRQDTGSVRR</sequence>
<feature type="region of interest" description="Disordered" evidence="1">
    <location>
        <begin position="179"/>
        <end position="259"/>
    </location>
</feature>
<protein>
    <recommendedName>
        <fullName evidence="4">PH domain-containing protein</fullName>
    </recommendedName>
</protein>
<name>M3B8J4_PSEFD</name>
<evidence type="ECO:0000256" key="1">
    <source>
        <dbReference type="SAM" id="MobiDB-lite"/>
    </source>
</evidence>
<evidence type="ECO:0008006" key="4">
    <source>
        <dbReference type="Google" id="ProtNLM"/>
    </source>
</evidence>
<organism evidence="2 3">
    <name type="scientific">Pseudocercospora fijiensis (strain CIRAD86)</name>
    <name type="common">Black leaf streak disease fungus</name>
    <name type="synonym">Mycosphaerella fijiensis</name>
    <dbReference type="NCBI Taxonomy" id="383855"/>
    <lineage>
        <taxon>Eukaryota</taxon>
        <taxon>Fungi</taxon>
        <taxon>Dikarya</taxon>
        <taxon>Ascomycota</taxon>
        <taxon>Pezizomycotina</taxon>
        <taxon>Dothideomycetes</taxon>
        <taxon>Dothideomycetidae</taxon>
        <taxon>Mycosphaerellales</taxon>
        <taxon>Mycosphaerellaceae</taxon>
        <taxon>Pseudocercospora</taxon>
    </lineage>
</organism>
<dbReference type="HOGENOM" id="CLU_067862_1_0_1"/>
<evidence type="ECO:0000313" key="3">
    <source>
        <dbReference type="Proteomes" id="UP000016932"/>
    </source>
</evidence>
<dbReference type="eggNOG" id="ENOG502S45T">
    <property type="taxonomic scope" value="Eukaryota"/>
</dbReference>
<dbReference type="VEuPathDB" id="FungiDB:MYCFIDRAFT_202214"/>
<dbReference type="KEGG" id="pfj:MYCFIDRAFT_202214"/>
<dbReference type="InterPro" id="IPR025187">
    <property type="entry name" value="DUF4112"/>
</dbReference>
<accession>M3B8J4</accession>
<dbReference type="RefSeq" id="XP_007923189.1">
    <property type="nucleotide sequence ID" value="XM_007924998.1"/>
</dbReference>
<dbReference type="AlphaFoldDB" id="M3B8J4"/>
<dbReference type="PANTHER" id="PTHR35519:SF2">
    <property type="entry name" value="PH DOMAIN PROTEIN"/>
    <property type="match status" value="1"/>
</dbReference>
<feature type="compositionally biased region" description="Basic and acidic residues" evidence="1">
    <location>
        <begin position="179"/>
        <end position="192"/>
    </location>
</feature>
<dbReference type="Pfam" id="PF13430">
    <property type="entry name" value="DUF4112"/>
    <property type="match status" value="1"/>
</dbReference>